<sequence length="70" mass="7788">MKTPSLVFLLLLASGACDDVKYISKRNSGPTVYTVTFIDLSVGADIEATFTHKVTVCLNKRWVVEKYVFS</sequence>
<reference evidence="2 3" key="1">
    <citation type="submission" date="2019-06" db="EMBL/GenBank/DDBJ databases">
        <title>Draft genomes of female and male turbot (Scophthalmus maximus).</title>
        <authorList>
            <person name="Xu H."/>
            <person name="Xu X.-W."/>
            <person name="Shao C."/>
            <person name="Chen S."/>
        </authorList>
    </citation>
    <scope>NUCLEOTIDE SEQUENCE [LARGE SCALE GENOMIC DNA]</scope>
    <source>
        <strain evidence="2">Ysfricsl-2016a</strain>
        <tissue evidence="2">Blood</tissue>
    </source>
</reference>
<evidence type="ECO:0000256" key="1">
    <source>
        <dbReference type="SAM" id="SignalP"/>
    </source>
</evidence>
<name>A0A6A4T6U7_SCOMX</name>
<feature type="signal peptide" evidence="1">
    <location>
        <begin position="1"/>
        <end position="17"/>
    </location>
</feature>
<accession>A0A6A4T6U7</accession>
<protein>
    <submittedName>
        <fullName evidence="2">Uncharacterized protein</fullName>
    </submittedName>
</protein>
<dbReference type="AlphaFoldDB" id="A0A6A4T6U7"/>
<dbReference type="EMBL" id="VEVO01000007">
    <property type="protein sequence ID" value="KAF0039700.1"/>
    <property type="molecule type" value="Genomic_DNA"/>
</dbReference>
<feature type="chain" id="PRO_5025502614" evidence="1">
    <location>
        <begin position="18"/>
        <end position="70"/>
    </location>
</feature>
<dbReference type="PROSITE" id="PS51257">
    <property type="entry name" value="PROKAR_LIPOPROTEIN"/>
    <property type="match status" value="1"/>
</dbReference>
<proteinExistence type="predicted"/>
<comment type="caution">
    <text evidence="2">The sequence shown here is derived from an EMBL/GenBank/DDBJ whole genome shotgun (WGS) entry which is preliminary data.</text>
</comment>
<organism evidence="2 3">
    <name type="scientific">Scophthalmus maximus</name>
    <name type="common">Turbot</name>
    <name type="synonym">Psetta maxima</name>
    <dbReference type="NCBI Taxonomy" id="52904"/>
    <lineage>
        <taxon>Eukaryota</taxon>
        <taxon>Metazoa</taxon>
        <taxon>Chordata</taxon>
        <taxon>Craniata</taxon>
        <taxon>Vertebrata</taxon>
        <taxon>Euteleostomi</taxon>
        <taxon>Actinopterygii</taxon>
        <taxon>Neopterygii</taxon>
        <taxon>Teleostei</taxon>
        <taxon>Neoteleostei</taxon>
        <taxon>Acanthomorphata</taxon>
        <taxon>Carangaria</taxon>
        <taxon>Pleuronectiformes</taxon>
        <taxon>Pleuronectoidei</taxon>
        <taxon>Scophthalmidae</taxon>
        <taxon>Scophthalmus</taxon>
    </lineage>
</organism>
<evidence type="ECO:0000313" key="3">
    <source>
        <dbReference type="Proteomes" id="UP000438429"/>
    </source>
</evidence>
<keyword evidence="1" id="KW-0732">Signal</keyword>
<dbReference type="Proteomes" id="UP000438429">
    <property type="component" value="Unassembled WGS sequence"/>
</dbReference>
<evidence type="ECO:0000313" key="2">
    <source>
        <dbReference type="EMBL" id="KAF0039700.1"/>
    </source>
</evidence>
<gene>
    <name evidence="2" type="ORF">F2P81_007935</name>
</gene>